<sequence length="179" mass="18994">MKNSKKLGFTLIELLVVIAIIGILSGIISVQLSASRQKAKGAAVKQEMTSLRTWMEANRNSAETFDFNLMNNVGFTNIWNDIVKNSGGLNSRPGSLTFDPCSGDGSGNDFTACTELSSCNLAFPAAPCTKYVAIAKISAPNVTPSRWWCVDSQNKGKELVNGTGGFDVTTFGPSSGSCP</sequence>
<gene>
    <name evidence="2" type="ORF">A2607_02150</name>
</gene>
<accession>A0A1G2QI02</accession>
<reference evidence="2 3" key="1">
    <citation type="journal article" date="2016" name="Nat. Commun.">
        <title>Thousands of microbial genomes shed light on interconnected biogeochemical processes in an aquifer system.</title>
        <authorList>
            <person name="Anantharaman K."/>
            <person name="Brown C.T."/>
            <person name="Hug L.A."/>
            <person name="Sharon I."/>
            <person name="Castelle C.J."/>
            <person name="Probst A.J."/>
            <person name="Thomas B.C."/>
            <person name="Singh A."/>
            <person name="Wilkins M.J."/>
            <person name="Karaoz U."/>
            <person name="Brodie E.L."/>
            <person name="Williams K.H."/>
            <person name="Hubbard S.S."/>
            <person name="Banfield J.F."/>
        </authorList>
    </citation>
    <scope>NUCLEOTIDE SEQUENCE [LARGE SCALE GENOMIC DNA]</scope>
</reference>
<organism evidence="2 3">
    <name type="scientific">Candidatus Vogelbacteria bacterium RIFOXYD1_FULL_42_15</name>
    <dbReference type="NCBI Taxonomy" id="1802437"/>
    <lineage>
        <taxon>Bacteria</taxon>
        <taxon>Candidatus Vogeliibacteriota</taxon>
    </lineage>
</organism>
<comment type="caution">
    <text evidence="2">The sequence shown here is derived from an EMBL/GenBank/DDBJ whole genome shotgun (WGS) entry which is preliminary data.</text>
</comment>
<keyword evidence="1" id="KW-0812">Transmembrane</keyword>
<dbReference type="EMBL" id="MHTI01000015">
    <property type="protein sequence ID" value="OHA59729.1"/>
    <property type="molecule type" value="Genomic_DNA"/>
</dbReference>
<evidence type="ECO:0008006" key="4">
    <source>
        <dbReference type="Google" id="ProtNLM"/>
    </source>
</evidence>
<keyword evidence="1" id="KW-1133">Transmembrane helix</keyword>
<proteinExistence type="predicted"/>
<dbReference type="Proteomes" id="UP000178481">
    <property type="component" value="Unassembled WGS sequence"/>
</dbReference>
<evidence type="ECO:0000313" key="2">
    <source>
        <dbReference type="EMBL" id="OHA59729.1"/>
    </source>
</evidence>
<dbReference type="SUPFAM" id="SSF54523">
    <property type="entry name" value="Pili subunits"/>
    <property type="match status" value="1"/>
</dbReference>
<dbReference type="AlphaFoldDB" id="A0A1G2QI02"/>
<protein>
    <recommendedName>
        <fullName evidence="4">Type II secretion system protein GspG C-terminal domain-containing protein</fullName>
    </recommendedName>
</protein>
<dbReference type="InterPro" id="IPR012902">
    <property type="entry name" value="N_methyl_site"/>
</dbReference>
<dbReference type="NCBIfam" id="TIGR02532">
    <property type="entry name" value="IV_pilin_GFxxxE"/>
    <property type="match status" value="1"/>
</dbReference>
<name>A0A1G2QI02_9BACT</name>
<evidence type="ECO:0000256" key="1">
    <source>
        <dbReference type="SAM" id="Phobius"/>
    </source>
</evidence>
<dbReference type="PANTHER" id="PTHR30093">
    <property type="entry name" value="GENERAL SECRETION PATHWAY PROTEIN G"/>
    <property type="match status" value="1"/>
</dbReference>
<feature type="transmembrane region" description="Helical" evidence="1">
    <location>
        <begin position="7"/>
        <end position="28"/>
    </location>
</feature>
<evidence type="ECO:0000313" key="3">
    <source>
        <dbReference type="Proteomes" id="UP000178481"/>
    </source>
</evidence>
<keyword evidence="1" id="KW-0472">Membrane</keyword>
<dbReference type="Gene3D" id="3.30.700.10">
    <property type="entry name" value="Glycoprotein, Type 4 Pilin"/>
    <property type="match status" value="1"/>
</dbReference>
<dbReference type="Pfam" id="PF07963">
    <property type="entry name" value="N_methyl"/>
    <property type="match status" value="1"/>
</dbReference>
<dbReference type="InterPro" id="IPR045584">
    <property type="entry name" value="Pilin-like"/>
</dbReference>